<comment type="caution">
    <text evidence="1">The sequence shown here is derived from an EMBL/GenBank/DDBJ whole genome shotgun (WGS) entry which is preliminary data.</text>
</comment>
<dbReference type="OrthoDB" id="8447154at2"/>
<name>A0A179SDH5_9HYPH</name>
<dbReference type="AlphaFoldDB" id="A0A179SDH5"/>
<proteinExistence type="predicted"/>
<dbReference type="RefSeq" id="WP_048435605.1">
    <property type="nucleotide sequence ID" value="NZ_LWHQ01000016.1"/>
</dbReference>
<dbReference type="SUPFAM" id="SSF52540">
    <property type="entry name" value="P-loop containing nucleoside triphosphate hydrolases"/>
    <property type="match status" value="1"/>
</dbReference>
<protein>
    <recommendedName>
        <fullName evidence="3">Sulfotransferase family protein</fullName>
    </recommendedName>
</protein>
<dbReference type="Gene3D" id="3.40.50.300">
    <property type="entry name" value="P-loop containing nucleotide triphosphate hydrolases"/>
    <property type="match status" value="1"/>
</dbReference>
<evidence type="ECO:0000313" key="1">
    <source>
        <dbReference type="EMBL" id="OAS25494.1"/>
    </source>
</evidence>
<organism evidence="1 2">
    <name type="scientific">Methylobacterium platani</name>
    <dbReference type="NCBI Taxonomy" id="427683"/>
    <lineage>
        <taxon>Bacteria</taxon>
        <taxon>Pseudomonadati</taxon>
        <taxon>Pseudomonadota</taxon>
        <taxon>Alphaproteobacteria</taxon>
        <taxon>Hyphomicrobiales</taxon>
        <taxon>Methylobacteriaceae</taxon>
        <taxon>Methylobacterium</taxon>
    </lineage>
</organism>
<accession>A0A179SDH5</accession>
<gene>
    <name evidence="1" type="ORF">A5481_09020</name>
</gene>
<dbReference type="InterPro" id="IPR027417">
    <property type="entry name" value="P-loop_NTPase"/>
</dbReference>
<dbReference type="EMBL" id="LWHQ01000016">
    <property type="protein sequence ID" value="OAS25494.1"/>
    <property type="molecule type" value="Genomic_DNA"/>
</dbReference>
<sequence length="228" mass="26747">MAHYKSIVHIGTHKTGTTSIQNFLWQRREWLRDHGYAFYQGMHIGDNHAELHASAMRAHRNSPFRHVTKLLCDQAYKDDVRRRVDEFAAANEENRLIFSAEGLSYLRYEDEFDWLAGLMPAPVLIVVYLRNRVDFLRSYKGEMEKHGLSGSDCRDSVAYTNEDTWLLDYDERLTPFRERFGCDHVVSIDYDDAVEREVSVIPSFLRVLGLCEHVTEEETRIFLNRSPR</sequence>
<evidence type="ECO:0008006" key="3">
    <source>
        <dbReference type="Google" id="ProtNLM"/>
    </source>
</evidence>
<reference evidence="1 2" key="1">
    <citation type="submission" date="2016-04" db="EMBL/GenBank/DDBJ databases">
        <authorList>
            <person name="Evans L.H."/>
            <person name="Alamgir A."/>
            <person name="Owens N."/>
            <person name="Weber N.D."/>
            <person name="Virtaneva K."/>
            <person name="Barbian K."/>
            <person name="Babar A."/>
            <person name="Rosenke K."/>
        </authorList>
    </citation>
    <scope>NUCLEOTIDE SEQUENCE [LARGE SCALE GENOMIC DNA]</scope>
    <source>
        <strain evidence="1 2">PMB02</strain>
    </source>
</reference>
<evidence type="ECO:0000313" key="2">
    <source>
        <dbReference type="Proteomes" id="UP000078316"/>
    </source>
</evidence>
<dbReference type="Proteomes" id="UP000078316">
    <property type="component" value="Unassembled WGS sequence"/>
</dbReference>